<keyword evidence="1" id="KW-0472">Membrane</keyword>
<sequence length="87" mass="8880">MFAGVGAALLAVELRALDAAAAAFSGRLPPTLDDFDLSGQRGGLCVSDASHIENIVIIGASACIAGAALLLLAQVFRRRSIRAGRSD</sequence>
<evidence type="ECO:0000313" key="2">
    <source>
        <dbReference type="EMBL" id="KIP52721.1"/>
    </source>
</evidence>
<accession>A0A0D0HYP7</accession>
<comment type="caution">
    <text evidence="2">The sequence shown here is derived from an EMBL/GenBank/DDBJ whole genome shotgun (WGS) entry which is preliminary data.</text>
</comment>
<dbReference type="Proteomes" id="UP000032120">
    <property type="component" value="Unassembled WGS sequence"/>
</dbReference>
<keyword evidence="1" id="KW-1133">Transmembrane helix</keyword>
<keyword evidence="1" id="KW-0812">Transmembrane</keyword>
<dbReference type="RefSeq" id="WP_042543747.1">
    <property type="nucleotide sequence ID" value="NZ_JXSQ01000007.1"/>
</dbReference>
<dbReference type="AlphaFoldDB" id="A0A0D0HYP7"/>
<gene>
    <name evidence="2" type="ORF">SD72_07060</name>
</gene>
<evidence type="ECO:0000313" key="3">
    <source>
        <dbReference type="Proteomes" id="UP000032120"/>
    </source>
</evidence>
<evidence type="ECO:0000256" key="1">
    <source>
        <dbReference type="SAM" id="Phobius"/>
    </source>
</evidence>
<feature type="transmembrane region" description="Helical" evidence="1">
    <location>
        <begin position="55"/>
        <end position="76"/>
    </location>
</feature>
<protein>
    <submittedName>
        <fullName evidence="2">Uncharacterized protein</fullName>
    </submittedName>
</protein>
<dbReference type="EMBL" id="JXSQ01000007">
    <property type="protein sequence ID" value="KIP52721.1"/>
    <property type="molecule type" value="Genomic_DNA"/>
</dbReference>
<proteinExistence type="predicted"/>
<reference evidence="2 3" key="1">
    <citation type="submission" date="2015-01" db="EMBL/GenBank/DDBJ databases">
        <title>Draft genome sequence of Leucobacter komagatae strain VKM ST2845.</title>
        <authorList>
            <person name="Karlyshev A.V."/>
            <person name="Kudryashova E.B."/>
        </authorList>
    </citation>
    <scope>NUCLEOTIDE SEQUENCE [LARGE SCALE GENOMIC DNA]</scope>
    <source>
        <strain evidence="2 3">VKM ST2845</strain>
    </source>
</reference>
<name>A0A0D0HYP7_9MICO</name>
<keyword evidence="3" id="KW-1185">Reference proteome</keyword>
<organism evidence="2 3">
    <name type="scientific">Leucobacter komagatae</name>
    <dbReference type="NCBI Taxonomy" id="55969"/>
    <lineage>
        <taxon>Bacteria</taxon>
        <taxon>Bacillati</taxon>
        <taxon>Actinomycetota</taxon>
        <taxon>Actinomycetes</taxon>
        <taxon>Micrococcales</taxon>
        <taxon>Microbacteriaceae</taxon>
        <taxon>Leucobacter</taxon>
    </lineage>
</organism>